<dbReference type="EMBL" id="CP050964">
    <property type="protein sequence ID" value="QIX89213.1"/>
    <property type="molecule type" value="Genomic_DNA"/>
</dbReference>
<evidence type="ECO:0000313" key="2">
    <source>
        <dbReference type="Proteomes" id="UP000501069"/>
    </source>
</evidence>
<sequence>MKIKFKNGSQIESIGDASEIKRSQRAQEQIAKMSEQIQYWQRNPDRYIEFITGVKLPWYRKVWVKLSCSMNNTRIVKLWRT</sequence>
<evidence type="ECO:0000313" key="1">
    <source>
        <dbReference type="EMBL" id="QIX89213.1"/>
    </source>
</evidence>
<gene>
    <name evidence="1" type="ORF">FOC47_00600</name>
</gene>
<protein>
    <submittedName>
        <fullName evidence="1">Uncharacterized protein</fullName>
    </submittedName>
</protein>
<dbReference type="RefSeq" id="WP_002588667.1">
    <property type="nucleotide sequence ID" value="NZ_CABKQO010000001.1"/>
</dbReference>
<accession>A0AAP9LWP2</accession>
<dbReference type="AlphaFoldDB" id="A0AAP9LWP2"/>
<dbReference type="GeneID" id="57959648"/>
<dbReference type="Proteomes" id="UP000501069">
    <property type="component" value="Chromosome"/>
</dbReference>
<organism evidence="1 2">
    <name type="scientific">Enterocloster clostridioformis</name>
    <dbReference type="NCBI Taxonomy" id="1531"/>
    <lineage>
        <taxon>Bacteria</taxon>
        <taxon>Bacillati</taxon>
        <taxon>Bacillota</taxon>
        <taxon>Clostridia</taxon>
        <taxon>Lachnospirales</taxon>
        <taxon>Lachnospiraceae</taxon>
        <taxon>Enterocloster</taxon>
    </lineage>
</organism>
<proteinExistence type="predicted"/>
<name>A0AAP9LWP2_9FIRM</name>
<reference evidence="1 2" key="1">
    <citation type="submission" date="2019-11" db="EMBL/GenBank/DDBJ databases">
        <title>FDA dAtabase for Regulatory Grade micrObial Sequences (FDA-ARGOS): Supporting development and validation of Infectious Disease Dx tests.</title>
        <authorList>
            <person name="Turner S."/>
            <person name="Byrd R."/>
            <person name="Tallon L."/>
            <person name="Sadzewicz L."/>
            <person name="Vavikolanu K."/>
            <person name="Mehta A."/>
            <person name="Aluvathingal J."/>
            <person name="Nadendla S."/>
            <person name="Myers T."/>
            <person name="Yan Y."/>
            <person name="Sichtig H."/>
        </authorList>
    </citation>
    <scope>NUCLEOTIDE SEQUENCE [LARGE SCALE GENOMIC DNA]</scope>
    <source>
        <strain evidence="1 2">FDAARGOS_739</strain>
    </source>
</reference>